<comment type="caution">
    <text evidence="2">The sequence shown here is derived from an EMBL/GenBank/DDBJ whole genome shotgun (WGS) entry which is preliminary data.</text>
</comment>
<evidence type="ECO:0000256" key="1">
    <source>
        <dbReference type="SAM" id="Phobius"/>
    </source>
</evidence>
<organism evidence="2 3">
    <name type="scientific">Noviherbaspirillum album</name>
    <dbReference type="NCBI Taxonomy" id="3080276"/>
    <lineage>
        <taxon>Bacteria</taxon>
        <taxon>Pseudomonadati</taxon>
        <taxon>Pseudomonadota</taxon>
        <taxon>Betaproteobacteria</taxon>
        <taxon>Burkholderiales</taxon>
        <taxon>Oxalobacteraceae</taxon>
        <taxon>Noviherbaspirillum</taxon>
    </lineage>
</organism>
<dbReference type="RefSeq" id="WP_326505020.1">
    <property type="nucleotide sequence ID" value="NZ_JAWIIV010000002.1"/>
</dbReference>
<gene>
    <name evidence="2" type="ORF">RY831_03855</name>
</gene>
<feature type="transmembrane region" description="Helical" evidence="1">
    <location>
        <begin position="25"/>
        <end position="47"/>
    </location>
</feature>
<protein>
    <submittedName>
        <fullName evidence="2">Uncharacterized protein</fullName>
    </submittedName>
</protein>
<reference evidence="2 3" key="1">
    <citation type="submission" date="2023-10" db="EMBL/GenBank/DDBJ databases">
        <title>Noviherbaspirillum sp. CPCC 100848 genome assembly.</title>
        <authorList>
            <person name="Li X.Y."/>
            <person name="Fang X.M."/>
        </authorList>
    </citation>
    <scope>NUCLEOTIDE SEQUENCE [LARGE SCALE GENOMIC DNA]</scope>
    <source>
        <strain evidence="2 3">CPCC 100848</strain>
    </source>
</reference>
<dbReference type="Proteomes" id="UP001352263">
    <property type="component" value="Unassembled WGS sequence"/>
</dbReference>
<evidence type="ECO:0000313" key="2">
    <source>
        <dbReference type="EMBL" id="MEC4718269.1"/>
    </source>
</evidence>
<dbReference type="EMBL" id="JAWIIV010000002">
    <property type="protein sequence ID" value="MEC4718269.1"/>
    <property type="molecule type" value="Genomic_DNA"/>
</dbReference>
<keyword evidence="1" id="KW-1133">Transmembrane helix</keyword>
<accession>A0ABU6J3Q3</accession>
<sequence length="153" mass="15778">MNITGEFAMAAVGAMAIAGSVTPPGAVIAALAIAGAVIVVQAHSIILKYRYGRPSGFDITDETGAIISTSVGALLTVNGRAAKLTESLRKAAGAPSVPVIPGRHGELVKKTIDNMQETVVGKAAGDLSQEAFRVLPLCGNPSQRRNIDCVDRR</sequence>
<proteinExistence type="predicted"/>
<evidence type="ECO:0000313" key="3">
    <source>
        <dbReference type="Proteomes" id="UP001352263"/>
    </source>
</evidence>
<keyword evidence="1" id="KW-0472">Membrane</keyword>
<keyword evidence="3" id="KW-1185">Reference proteome</keyword>
<name>A0ABU6J3Q3_9BURK</name>
<keyword evidence="1" id="KW-0812">Transmembrane</keyword>